<sequence>MADHVSKKVIIVGGSLGGLFTGIVFHRLGYNVTILERNLPSALKDQGAGISLSTLYPPLRESFKKLGTSGSPLVDFLEQYDRTKTPSLSLTQFQYLNKDGSVKEKIDIAGKFASWELLYNVMRANFDSGYELGYVRAAGKREGDGIATYLSGVRVIDLKEVGNLVRVEYESMEVRSTLEADIVVAADGASSTVRKILLPEVGRIYAGYLIWRGTVRESFLDEETRIFLSGKLSQSFSKNSQAINYSIPGLNGSLDPAEILANCVWYSNANEEELKRILTDSRGVSHIYSLGIGKIDPNIKIEQIKAAKAILPPPLAEVFQKIEHPFIQAVTDNLAPKSVFMGGKVFLVGDALAGLRPHTAAGTAQAAMNALLLKNVFEKDGGMGIEEWEKASVDWAKFAQNVGVQMGNLSQFGDHPMADNGEPPK</sequence>
<name>A0A2J6QJC3_9HELO</name>
<protein>
    <submittedName>
        <fullName evidence="2">FAD/NAD(P)-binding domain-containing protein</fullName>
    </submittedName>
</protein>
<dbReference type="Proteomes" id="UP000235672">
    <property type="component" value="Unassembled WGS sequence"/>
</dbReference>
<evidence type="ECO:0000313" key="2">
    <source>
        <dbReference type="EMBL" id="PMD26348.1"/>
    </source>
</evidence>
<organism evidence="2 3">
    <name type="scientific">Hyaloscypha hepaticicola</name>
    <dbReference type="NCBI Taxonomy" id="2082293"/>
    <lineage>
        <taxon>Eukaryota</taxon>
        <taxon>Fungi</taxon>
        <taxon>Dikarya</taxon>
        <taxon>Ascomycota</taxon>
        <taxon>Pezizomycotina</taxon>
        <taxon>Leotiomycetes</taxon>
        <taxon>Helotiales</taxon>
        <taxon>Hyaloscyphaceae</taxon>
        <taxon>Hyaloscypha</taxon>
    </lineage>
</organism>
<dbReference type="SUPFAM" id="SSF51905">
    <property type="entry name" value="FAD/NAD(P)-binding domain"/>
    <property type="match status" value="1"/>
</dbReference>
<dbReference type="Gene3D" id="3.50.50.60">
    <property type="entry name" value="FAD/NAD(P)-binding domain"/>
    <property type="match status" value="1"/>
</dbReference>
<dbReference type="InterPro" id="IPR053212">
    <property type="entry name" value="DHP_3-monooxygenase"/>
</dbReference>
<dbReference type="Pfam" id="PF22607">
    <property type="entry name" value="FAD_binding-like"/>
    <property type="match status" value="1"/>
</dbReference>
<gene>
    <name evidence="2" type="ORF">NA56DRAFT_641826</name>
</gene>
<proteinExistence type="predicted"/>
<dbReference type="InterPro" id="IPR054707">
    <property type="entry name" value="DhpH_subs-bd"/>
</dbReference>
<evidence type="ECO:0000313" key="3">
    <source>
        <dbReference type="Proteomes" id="UP000235672"/>
    </source>
</evidence>
<dbReference type="STRING" id="1745343.A0A2J6QJC3"/>
<dbReference type="Gene3D" id="3.30.9.60">
    <property type="match status" value="1"/>
</dbReference>
<accession>A0A2J6QJC3</accession>
<dbReference type="AlphaFoldDB" id="A0A2J6QJC3"/>
<dbReference type="PANTHER" id="PTHR47469:SF2">
    <property type="entry name" value="OS06G0597600 PROTEIN"/>
    <property type="match status" value="1"/>
</dbReference>
<dbReference type="PANTHER" id="PTHR47469">
    <property type="entry name" value="MONOOXYGENASE-LIKE"/>
    <property type="match status" value="1"/>
</dbReference>
<keyword evidence="3" id="KW-1185">Reference proteome</keyword>
<evidence type="ECO:0000259" key="1">
    <source>
        <dbReference type="Pfam" id="PF22607"/>
    </source>
</evidence>
<dbReference type="OrthoDB" id="655030at2759"/>
<feature type="domain" description="2,6-dihydroxypyridine 3-monooxygenase substrate binding" evidence="1">
    <location>
        <begin position="205"/>
        <end position="332"/>
    </location>
</feature>
<dbReference type="PRINTS" id="PR00420">
    <property type="entry name" value="RNGMNOXGNASE"/>
</dbReference>
<dbReference type="InterPro" id="IPR036188">
    <property type="entry name" value="FAD/NAD-bd_sf"/>
</dbReference>
<dbReference type="SUPFAM" id="SSF54373">
    <property type="entry name" value="FAD-linked reductases, C-terminal domain"/>
    <property type="match status" value="1"/>
</dbReference>
<reference evidence="2 3" key="1">
    <citation type="submission" date="2016-05" db="EMBL/GenBank/DDBJ databases">
        <title>A degradative enzymes factory behind the ericoid mycorrhizal symbiosis.</title>
        <authorList>
            <consortium name="DOE Joint Genome Institute"/>
            <person name="Martino E."/>
            <person name="Morin E."/>
            <person name="Grelet G."/>
            <person name="Kuo A."/>
            <person name="Kohler A."/>
            <person name="Daghino S."/>
            <person name="Barry K."/>
            <person name="Choi C."/>
            <person name="Cichocki N."/>
            <person name="Clum A."/>
            <person name="Copeland A."/>
            <person name="Hainaut M."/>
            <person name="Haridas S."/>
            <person name="Labutti K."/>
            <person name="Lindquist E."/>
            <person name="Lipzen A."/>
            <person name="Khouja H.-R."/>
            <person name="Murat C."/>
            <person name="Ohm R."/>
            <person name="Olson A."/>
            <person name="Spatafora J."/>
            <person name="Veneault-Fourrey C."/>
            <person name="Henrissat B."/>
            <person name="Grigoriev I."/>
            <person name="Martin F."/>
            <person name="Perotto S."/>
        </authorList>
    </citation>
    <scope>NUCLEOTIDE SEQUENCE [LARGE SCALE GENOMIC DNA]</scope>
    <source>
        <strain evidence="2 3">UAMH 7357</strain>
    </source>
</reference>
<dbReference type="EMBL" id="KZ613468">
    <property type="protein sequence ID" value="PMD26348.1"/>
    <property type="molecule type" value="Genomic_DNA"/>
</dbReference>